<dbReference type="OrthoDB" id="10266790at2759"/>
<dbReference type="Proteomes" id="UP000444721">
    <property type="component" value="Unassembled WGS sequence"/>
</dbReference>
<evidence type="ECO:0000313" key="1">
    <source>
        <dbReference type="EMBL" id="KAF0975760.1"/>
    </source>
</evidence>
<evidence type="ECO:0008006" key="3">
    <source>
        <dbReference type="Google" id="ProtNLM"/>
    </source>
</evidence>
<dbReference type="InterPro" id="IPR018775">
    <property type="entry name" value="RlaP"/>
</dbReference>
<dbReference type="VEuPathDB" id="AmoebaDB:FDP41_005087"/>
<dbReference type="Pfam" id="PF10127">
    <property type="entry name" value="RlaP"/>
    <property type="match status" value="1"/>
</dbReference>
<proteinExistence type="predicted"/>
<dbReference type="OMA" id="LWIEHAR"/>
<accession>A0A6A5BPB2</accession>
<name>A0A6A5BPB2_NAEFO</name>
<dbReference type="RefSeq" id="XP_044560473.1">
    <property type="nucleotide sequence ID" value="XM_044708573.1"/>
</dbReference>
<dbReference type="EMBL" id="VFQX01000043">
    <property type="protein sequence ID" value="KAF0975760.1"/>
    <property type="molecule type" value="Genomic_DNA"/>
</dbReference>
<dbReference type="VEuPathDB" id="AmoebaDB:NfTy_051520"/>
<comment type="caution">
    <text evidence="1">The sequence shown here is derived from an EMBL/GenBank/DDBJ whole genome shotgun (WGS) entry which is preliminary data.</text>
</comment>
<evidence type="ECO:0000313" key="2">
    <source>
        <dbReference type="Proteomes" id="UP000444721"/>
    </source>
</evidence>
<dbReference type="PANTHER" id="PTHR34817:SF2">
    <property type="entry name" value="NUCLEOTIDYLTRANSFERASE"/>
    <property type="match status" value="1"/>
</dbReference>
<dbReference type="GeneID" id="68112305"/>
<dbReference type="VEuPathDB" id="AmoebaDB:NF0058750"/>
<reference evidence="1 2" key="1">
    <citation type="journal article" date="2019" name="Sci. Rep.">
        <title>Nanopore sequencing improves the draft genome of the human pathogenic amoeba Naegleria fowleri.</title>
        <authorList>
            <person name="Liechti N."/>
            <person name="Schurch N."/>
            <person name="Bruggmann R."/>
            <person name="Wittwer M."/>
        </authorList>
    </citation>
    <scope>NUCLEOTIDE SEQUENCE [LARGE SCALE GENOMIC DNA]</scope>
    <source>
        <strain evidence="1 2">ATCC 30894</strain>
    </source>
</reference>
<organism evidence="1 2">
    <name type="scientific">Naegleria fowleri</name>
    <name type="common">Brain eating amoeba</name>
    <dbReference type="NCBI Taxonomy" id="5763"/>
    <lineage>
        <taxon>Eukaryota</taxon>
        <taxon>Discoba</taxon>
        <taxon>Heterolobosea</taxon>
        <taxon>Tetramitia</taxon>
        <taxon>Eutetramitia</taxon>
        <taxon>Vahlkampfiidae</taxon>
        <taxon>Naegleria</taxon>
    </lineage>
</organism>
<dbReference type="PANTHER" id="PTHR34817">
    <property type="entry name" value="NUCLEOTIDYLTRANSFERASE"/>
    <property type="match status" value="1"/>
</dbReference>
<sequence length="374" mass="44465">MLPHQPSLISDHQGYNTVVPNSLHNSPKHKIISLLSSEIEKEFNVRVLFVCDAGSRAMNIHDQSEKDSSDYDVRFVYVHPLEWYLRVVDEVELEIRKKVMVNLKGMNQEETEIDFVGYELRKTLSYTKKSNPTVMEWFIQTDIIYYCYRDSWLKEMKEFWSHYFFNIRTIVYHYLNVAKDNYVDYLRNKLEVNRKKYIYILRCLLWIEHARLSHFLNSIKLKNTDEIKTSSYVEVEIPPFKVDELIDQVLEKQQAFLQTSDAIKSKYPVTVNIFEKQGEALSELQILISRKKQSSGQWDKETRIEVLDDWIFFLRTDLKVFADKVLSNEKRRIDGISLDEQVQLQKRFDSMFYQAVTGFDTLIPKLSTVLENYP</sequence>
<keyword evidence="2" id="KW-1185">Reference proteome</keyword>
<dbReference type="AlphaFoldDB" id="A0A6A5BPB2"/>
<gene>
    <name evidence="1" type="ORF">FDP41_005087</name>
</gene>
<protein>
    <recommendedName>
        <fullName evidence="3">Nucleotidyltransferase</fullName>
    </recommendedName>
</protein>